<dbReference type="RefSeq" id="WP_307470664.1">
    <property type="nucleotide sequence ID" value="NZ_JAUSUB010000001.1"/>
</dbReference>
<evidence type="ECO:0000313" key="3">
    <source>
        <dbReference type="Proteomes" id="UP001238088"/>
    </source>
</evidence>
<evidence type="ECO:0000256" key="1">
    <source>
        <dbReference type="SAM" id="Phobius"/>
    </source>
</evidence>
<proteinExistence type="predicted"/>
<dbReference type="Proteomes" id="UP001238088">
    <property type="component" value="Unassembled WGS sequence"/>
</dbReference>
<comment type="caution">
    <text evidence="2">The sequence shown here is derived from an EMBL/GenBank/DDBJ whole genome shotgun (WGS) entry which is preliminary data.</text>
</comment>
<keyword evidence="1" id="KW-0812">Transmembrane</keyword>
<reference evidence="2 3" key="1">
    <citation type="submission" date="2023-07" db="EMBL/GenBank/DDBJ databases">
        <title>Genomic Encyclopedia of Type Strains, Phase IV (KMG-IV): sequencing the most valuable type-strain genomes for metagenomic binning, comparative biology and taxonomic classification.</title>
        <authorList>
            <person name="Goeker M."/>
        </authorList>
    </citation>
    <scope>NUCLEOTIDE SEQUENCE [LARGE SCALE GENOMIC DNA]</scope>
    <source>
        <strain evidence="2 3">DSM 23494</strain>
    </source>
</reference>
<protein>
    <recommendedName>
        <fullName evidence="4">BshB3 potential contributor to bacillithiol synthesis</fullName>
    </recommendedName>
</protein>
<evidence type="ECO:0008006" key="4">
    <source>
        <dbReference type="Google" id="ProtNLM"/>
    </source>
</evidence>
<gene>
    <name evidence="2" type="ORF">J2S17_000013</name>
</gene>
<name>A0ABU0AB93_9BACI</name>
<keyword evidence="1" id="KW-0472">Membrane</keyword>
<organism evidence="2 3">
    <name type="scientific">Cytobacillus purgationiresistens</name>
    <dbReference type="NCBI Taxonomy" id="863449"/>
    <lineage>
        <taxon>Bacteria</taxon>
        <taxon>Bacillati</taxon>
        <taxon>Bacillota</taxon>
        <taxon>Bacilli</taxon>
        <taxon>Bacillales</taxon>
        <taxon>Bacillaceae</taxon>
        <taxon>Cytobacillus</taxon>
    </lineage>
</organism>
<feature type="transmembrane region" description="Helical" evidence="1">
    <location>
        <begin position="43"/>
        <end position="64"/>
    </location>
</feature>
<keyword evidence="1" id="KW-1133">Transmembrane helix</keyword>
<sequence length="65" mass="7135">MEMLFAFVIIIIVLSIVATLLVAGKSDDNYSGSAKRNTVNLTLIYAVIIPLSFVALGVYIWLIVF</sequence>
<keyword evidence="3" id="KW-1185">Reference proteome</keyword>
<feature type="transmembrane region" description="Helical" evidence="1">
    <location>
        <begin position="6"/>
        <end position="23"/>
    </location>
</feature>
<dbReference type="EMBL" id="JAUSUB010000001">
    <property type="protein sequence ID" value="MDQ0268144.1"/>
    <property type="molecule type" value="Genomic_DNA"/>
</dbReference>
<evidence type="ECO:0000313" key="2">
    <source>
        <dbReference type="EMBL" id="MDQ0268144.1"/>
    </source>
</evidence>
<accession>A0ABU0AB93</accession>